<dbReference type="NCBIfam" id="TIGR00060">
    <property type="entry name" value="L18_bact"/>
    <property type="match status" value="1"/>
</dbReference>
<dbReference type="Pfam" id="PF00861">
    <property type="entry name" value="Ribosomal_L18p"/>
    <property type="match status" value="1"/>
</dbReference>
<accession>A0ABU2Y2Y4</accession>
<name>A0ABU2Y2Y4_9FLAO</name>
<dbReference type="HAMAP" id="MF_01337_B">
    <property type="entry name" value="Ribosomal_uL18_B"/>
    <property type="match status" value="1"/>
</dbReference>
<dbReference type="EMBL" id="JAVRHV010000001">
    <property type="protein sequence ID" value="MDT0552561.1"/>
    <property type="molecule type" value="Genomic_DNA"/>
</dbReference>
<comment type="similarity">
    <text evidence="1 7">Belongs to the universal ribosomal protein uL18 family.</text>
</comment>
<dbReference type="PANTHER" id="PTHR12899:SF3">
    <property type="entry name" value="LARGE RIBOSOMAL SUBUNIT PROTEIN UL18M"/>
    <property type="match status" value="1"/>
</dbReference>
<dbReference type="RefSeq" id="WP_311592437.1">
    <property type="nucleotide sequence ID" value="NZ_JAVRHV010000001.1"/>
</dbReference>
<evidence type="ECO:0000256" key="7">
    <source>
        <dbReference type="HAMAP-Rule" id="MF_01337"/>
    </source>
</evidence>
<keyword evidence="3 7" id="KW-0694">RNA-binding</keyword>
<evidence type="ECO:0000313" key="8">
    <source>
        <dbReference type="EMBL" id="MDT0552561.1"/>
    </source>
</evidence>
<evidence type="ECO:0000256" key="3">
    <source>
        <dbReference type="ARBA" id="ARBA00022884"/>
    </source>
</evidence>
<organism evidence="8 9">
    <name type="scientific">Urechidicola vernalis</name>
    <dbReference type="NCBI Taxonomy" id="3075600"/>
    <lineage>
        <taxon>Bacteria</taxon>
        <taxon>Pseudomonadati</taxon>
        <taxon>Bacteroidota</taxon>
        <taxon>Flavobacteriia</taxon>
        <taxon>Flavobacteriales</taxon>
        <taxon>Flavobacteriaceae</taxon>
        <taxon>Urechidicola</taxon>
    </lineage>
</organism>
<protein>
    <recommendedName>
        <fullName evidence="6 7">Large ribosomal subunit protein uL18</fullName>
    </recommendedName>
</protein>
<dbReference type="Gene3D" id="3.30.420.100">
    <property type="match status" value="1"/>
</dbReference>
<keyword evidence="2 7" id="KW-0699">rRNA-binding</keyword>
<dbReference type="SUPFAM" id="SSF53137">
    <property type="entry name" value="Translational machinery components"/>
    <property type="match status" value="1"/>
</dbReference>
<evidence type="ECO:0000256" key="5">
    <source>
        <dbReference type="ARBA" id="ARBA00023274"/>
    </source>
</evidence>
<gene>
    <name evidence="7 8" type="primary">rplR</name>
    <name evidence="8" type="ORF">RM519_04825</name>
</gene>
<reference evidence="8 9" key="1">
    <citation type="submission" date="2023-09" db="EMBL/GenBank/DDBJ databases">
        <authorList>
            <person name="Rey-Velasco X."/>
        </authorList>
    </citation>
    <scope>NUCLEOTIDE SEQUENCE [LARGE SCALE GENOMIC DNA]</scope>
    <source>
        <strain evidence="8 9">P050</strain>
    </source>
</reference>
<dbReference type="Proteomes" id="UP001252186">
    <property type="component" value="Unassembled WGS sequence"/>
</dbReference>
<evidence type="ECO:0000256" key="4">
    <source>
        <dbReference type="ARBA" id="ARBA00022980"/>
    </source>
</evidence>
<comment type="function">
    <text evidence="7">This is one of the proteins that bind and probably mediate the attachment of the 5S RNA into the large ribosomal subunit, where it forms part of the central protuberance.</text>
</comment>
<keyword evidence="4 7" id="KW-0689">Ribosomal protein</keyword>
<proteinExistence type="inferred from homology"/>
<keyword evidence="9" id="KW-1185">Reference proteome</keyword>
<dbReference type="CDD" id="cd00432">
    <property type="entry name" value="Ribosomal_L18_L5e"/>
    <property type="match status" value="1"/>
</dbReference>
<sequence length="116" mass="12491">MALSKLERRQRIKYRIRKVVSGTASKPRLSVFRSNKEIYAQLIDDVAGTTLASVSSRDKAIASGSKNEVAAATGKAIADAASKAGIETCAFDRNGYLYHGRVKTLAEAAREAGLKF</sequence>
<dbReference type="GO" id="GO:0005840">
    <property type="term" value="C:ribosome"/>
    <property type="evidence" value="ECO:0007669"/>
    <property type="project" value="UniProtKB-KW"/>
</dbReference>
<dbReference type="InterPro" id="IPR057268">
    <property type="entry name" value="Ribosomal_L18"/>
</dbReference>
<evidence type="ECO:0000256" key="1">
    <source>
        <dbReference type="ARBA" id="ARBA00007116"/>
    </source>
</evidence>
<dbReference type="InterPro" id="IPR004389">
    <property type="entry name" value="Ribosomal_uL18_bac-type"/>
</dbReference>
<comment type="caution">
    <text evidence="8">The sequence shown here is derived from an EMBL/GenBank/DDBJ whole genome shotgun (WGS) entry which is preliminary data.</text>
</comment>
<keyword evidence="5 7" id="KW-0687">Ribonucleoprotein</keyword>
<comment type="subunit">
    <text evidence="7">Part of the 50S ribosomal subunit; part of the 5S rRNA/L5/L18/L25 subcomplex. Contacts the 5S and 23S rRNAs.</text>
</comment>
<evidence type="ECO:0000313" key="9">
    <source>
        <dbReference type="Proteomes" id="UP001252186"/>
    </source>
</evidence>
<dbReference type="InterPro" id="IPR005484">
    <property type="entry name" value="Ribosomal_uL18_bac/plant/anim"/>
</dbReference>
<dbReference type="PANTHER" id="PTHR12899">
    <property type="entry name" value="39S RIBOSOMAL PROTEIN L18, MITOCHONDRIAL"/>
    <property type="match status" value="1"/>
</dbReference>
<evidence type="ECO:0000256" key="6">
    <source>
        <dbReference type="ARBA" id="ARBA00035197"/>
    </source>
</evidence>
<evidence type="ECO:0000256" key="2">
    <source>
        <dbReference type="ARBA" id="ARBA00022730"/>
    </source>
</evidence>